<reference evidence="1 2" key="1">
    <citation type="submission" date="2014-11" db="EMBL/GenBank/DDBJ databases">
        <authorList>
            <person name="Diene M.Seydina."/>
        </authorList>
    </citation>
    <scope>NUCLEOTIDE SEQUENCE [LARGE SCALE GENOMIC DNA]</scope>
    <source>
        <strain evidence="1 2">Neisseria meningitidis CHUV</strain>
    </source>
</reference>
<sequence length="46" mass="5110">MAGNKTKARVSKNKNAKNGVGNFKVYALAALIRKKNRTALTVRFFI</sequence>
<dbReference type="EMBL" id="CVTF01000111">
    <property type="protein sequence ID" value="CRL92487.1"/>
    <property type="molecule type" value="Genomic_DNA"/>
</dbReference>
<proteinExistence type="predicted"/>
<dbReference type="AlphaFoldDB" id="A0A0H5DMQ9"/>
<accession>A0A0H5DMQ9</accession>
<protein>
    <submittedName>
        <fullName evidence="1">Uncharacterized protein</fullName>
    </submittedName>
</protein>
<name>A0A0H5DMQ9_NEIMI</name>
<evidence type="ECO:0000313" key="2">
    <source>
        <dbReference type="Proteomes" id="UP000182715"/>
    </source>
</evidence>
<organism evidence="1 2">
    <name type="scientific">Neisseria meningitidis serogroup B</name>
    <dbReference type="NCBI Taxonomy" id="491"/>
    <lineage>
        <taxon>Bacteria</taxon>
        <taxon>Pseudomonadati</taxon>
        <taxon>Pseudomonadota</taxon>
        <taxon>Betaproteobacteria</taxon>
        <taxon>Neisseriales</taxon>
        <taxon>Neisseriaceae</taxon>
        <taxon>Neisseria</taxon>
    </lineage>
</organism>
<dbReference type="Proteomes" id="UP000182715">
    <property type="component" value="Unassembled WGS sequence"/>
</dbReference>
<evidence type="ECO:0000313" key="1">
    <source>
        <dbReference type="EMBL" id="CRL92487.1"/>
    </source>
</evidence>